<gene>
    <name evidence="1" type="ORF">BD410DRAFT_702115</name>
</gene>
<feature type="non-terminal residue" evidence="1">
    <location>
        <position position="1"/>
    </location>
</feature>
<reference evidence="1 2" key="1">
    <citation type="submission" date="2018-06" db="EMBL/GenBank/DDBJ databases">
        <title>A transcriptomic atlas of mushroom development highlights an independent origin of complex multicellularity.</title>
        <authorList>
            <consortium name="DOE Joint Genome Institute"/>
            <person name="Krizsan K."/>
            <person name="Almasi E."/>
            <person name="Merenyi Z."/>
            <person name="Sahu N."/>
            <person name="Viragh M."/>
            <person name="Koszo T."/>
            <person name="Mondo S."/>
            <person name="Kiss B."/>
            <person name="Balint B."/>
            <person name="Kues U."/>
            <person name="Barry K."/>
            <person name="Hegedus J.C."/>
            <person name="Henrissat B."/>
            <person name="Johnson J."/>
            <person name="Lipzen A."/>
            <person name="Ohm R."/>
            <person name="Nagy I."/>
            <person name="Pangilinan J."/>
            <person name="Yan J."/>
            <person name="Xiong Y."/>
            <person name="Grigoriev I.V."/>
            <person name="Hibbett D.S."/>
            <person name="Nagy L.G."/>
        </authorList>
    </citation>
    <scope>NUCLEOTIDE SEQUENCE [LARGE SCALE GENOMIC DNA]</scope>
    <source>
        <strain evidence="1 2">SZMC22713</strain>
    </source>
</reference>
<dbReference type="STRING" id="50990.A0A4R5XD91"/>
<protein>
    <submittedName>
        <fullName evidence="1">Uncharacterized protein</fullName>
    </submittedName>
</protein>
<evidence type="ECO:0000313" key="1">
    <source>
        <dbReference type="EMBL" id="TDL29000.1"/>
    </source>
</evidence>
<proteinExistence type="predicted"/>
<sequence length="53" mass="5838">QILSITCDNASPNDTMTTELADLIDAFPGDANRTRCFAHILNLVAKSVIRQFD</sequence>
<evidence type="ECO:0000313" key="2">
    <source>
        <dbReference type="Proteomes" id="UP000294933"/>
    </source>
</evidence>
<feature type="non-terminal residue" evidence="1">
    <location>
        <position position="53"/>
    </location>
</feature>
<dbReference type="EMBL" id="ML170156">
    <property type="protein sequence ID" value="TDL29000.1"/>
    <property type="molecule type" value="Genomic_DNA"/>
</dbReference>
<accession>A0A4R5XD91</accession>
<dbReference type="AlphaFoldDB" id="A0A4R5XD91"/>
<organism evidence="1 2">
    <name type="scientific">Rickenella mellea</name>
    <dbReference type="NCBI Taxonomy" id="50990"/>
    <lineage>
        <taxon>Eukaryota</taxon>
        <taxon>Fungi</taxon>
        <taxon>Dikarya</taxon>
        <taxon>Basidiomycota</taxon>
        <taxon>Agaricomycotina</taxon>
        <taxon>Agaricomycetes</taxon>
        <taxon>Hymenochaetales</taxon>
        <taxon>Rickenellaceae</taxon>
        <taxon>Rickenella</taxon>
    </lineage>
</organism>
<dbReference type="Proteomes" id="UP000294933">
    <property type="component" value="Unassembled WGS sequence"/>
</dbReference>
<dbReference type="OrthoDB" id="2748837at2759"/>
<name>A0A4R5XD91_9AGAM</name>
<dbReference type="VEuPathDB" id="FungiDB:BD410DRAFT_702115"/>
<keyword evidence="2" id="KW-1185">Reference proteome</keyword>